<keyword evidence="2 5" id="KW-0812">Transmembrane</keyword>
<comment type="subcellular location">
    <subcellularLocation>
        <location evidence="1">Membrane</location>
        <topology evidence="1">Multi-pass membrane protein</topology>
    </subcellularLocation>
</comment>
<evidence type="ECO:0000256" key="2">
    <source>
        <dbReference type="ARBA" id="ARBA00022692"/>
    </source>
</evidence>
<dbReference type="NCBIfam" id="TIGR00367">
    <property type="entry name" value="calcium/sodium antiporter"/>
    <property type="match status" value="1"/>
</dbReference>
<comment type="caution">
    <text evidence="7">The sequence shown here is derived from an EMBL/GenBank/DDBJ whole genome shotgun (WGS) entry which is preliminary data.</text>
</comment>
<dbReference type="InterPro" id="IPR044880">
    <property type="entry name" value="NCX_ion-bd_dom_sf"/>
</dbReference>
<feature type="domain" description="Sodium/calcium exchanger membrane region" evidence="6">
    <location>
        <begin position="176"/>
        <end position="318"/>
    </location>
</feature>
<feature type="transmembrane region" description="Helical" evidence="5">
    <location>
        <begin position="103"/>
        <end position="125"/>
    </location>
</feature>
<sequence>MNVLLLILGLVLVIAGADCLVNGAVAVAKRYRMPEFLIGLTIVGIGTSMPELVVSLIAGIEGKGGMAIGNVVGSNLANTLLILGAASLIQPISISPATKRIDIPYNILVTLVLFFMCFGFTFRHYPTGGVITWWKGILLLALFAGYMAYSFRTAAKGRTETAQAAETGSRPALWKSVLLILFGIAGLAFGGRWFVGGASGIALSLGVSETVIAITMVAVGTSLPELATAIVAAIKGNTQLALGNVIGSNIFNICLILGISSIVAPLDVTGLHPTDILAPLAAALMLLLSVYTFRGQRINRADGALFLALYIGYIAYLLLR</sequence>
<evidence type="ECO:0000256" key="5">
    <source>
        <dbReference type="SAM" id="Phobius"/>
    </source>
</evidence>
<feature type="transmembrane region" description="Helical" evidence="5">
    <location>
        <begin position="131"/>
        <end position="151"/>
    </location>
</feature>
<dbReference type="RefSeq" id="WP_022064291.1">
    <property type="nucleotide sequence ID" value="NZ_JRGF01000004.1"/>
</dbReference>
<accession>A0ABR4YJG7</accession>
<evidence type="ECO:0000313" key="7">
    <source>
        <dbReference type="EMBL" id="KHE42385.1"/>
    </source>
</evidence>
<feature type="transmembrane region" description="Helical" evidence="5">
    <location>
        <begin position="211"/>
        <end position="234"/>
    </location>
</feature>
<dbReference type="PANTHER" id="PTHR10846">
    <property type="entry name" value="SODIUM/POTASSIUM/CALCIUM EXCHANGER"/>
    <property type="match status" value="1"/>
</dbReference>
<organism evidence="7 8">
    <name type="scientific">Alistipes inops</name>
    <dbReference type="NCBI Taxonomy" id="1501391"/>
    <lineage>
        <taxon>Bacteria</taxon>
        <taxon>Pseudomonadati</taxon>
        <taxon>Bacteroidota</taxon>
        <taxon>Bacteroidia</taxon>
        <taxon>Bacteroidales</taxon>
        <taxon>Rikenellaceae</taxon>
        <taxon>Alistipes</taxon>
    </lineage>
</organism>
<dbReference type="PANTHER" id="PTHR10846:SF8">
    <property type="entry name" value="INNER MEMBRANE PROTEIN YRBG"/>
    <property type="match status" value="1"/>
</dbReference>
<evidence type="ECO:0000256" key="3">
    <source>
        <dbReference type="ARBA" id="ARBA00022989"/>
    </source>
</evidence>
<dbReference type="Gene3D" id="1.20.1420.30">
    <property type="entry name" value="NCX, central ion-binding region"/>
    <property type="match status" value="1"/>
</dbReference>
<evidence type="ECO:0000256" key="1">
    <source>
        <dbReference type="ARBA" id="ARBA00004141"/>
    </source>
</evidence>
<feature type="transmembrane region" description="Helical" evidence="5">
    <location>
        <begin position="301"/>
        <end position="319"/>
    </location>
</feature>
<feature type="transmembrane region" description="Helical" evidence="5">
    <location>
        <begin position="36"/>
        <end position="58"/>
    </location>
</feature>
<keyword evidence="3 5" id="KW-1133">Transmembrane helix</keyword>
<dbReference type="InterPro" id="IPR004481">
    <property type="entry name" value="K/Na/Ca-exchanger"/>
</dbReference>
<dbReference type="EMBL" id="JRGF01000004">
    <property type="protein sequence ID" value="KHE42385.1"/>
    <property type="molecule type" value="Genomic_DNA"/>
</dbReference>
<feature type="domain" description="Sodium/calcium exchanger membrane region" evidence="6">
    <location>
        <begin position="3"/>
        <end position="151"/>
    </location>
</feature>
<evidence type="ECO:0000256" key="4">
    <source>
        <dbReference type="ARBA" id="ARBA00023136"/>
    </source>
</evidence>
<keyword evidence="4 5" id="KW-0472">Membrane</keyword>
<dbReference type="InterPro" id="IPR004837">
    <property type="entry name" value="NaCa_Exmemb"/>
</dbReference>
<dbReference type="Proteomes" id="UP000030889">
    <property type="component" value="Unassembled WGS sequence"/>
</dbReference>
<feature type="transmembrane region" description="Helical" evidence="5">
    <location>
        <begin position="276"/>
        <end position="294"/>
    </location>
</feature>
<feature type="transmembrane region" description="Helical" evidence="5">
    <location>
        <begin position="172"/>
        <end position="191"/>
    </location>
</feature>
<reference evidence="7 8" key="1">
    <citation type="submission" date="2014-09" db="EMBL/GenBank/DDBJ databases">
        <title>Alistipes sp. 627, sp. nov., a novel member of the family Rikenellaceae isolated from human faeces.</title>
        <authorList>
            <person name="Shkoporov A.N."/>
            <person name="Chaplin A.V."/>
            <person name="Motuzova O.V."/>
            <person name="Kafarskaia L.I."/>
            <person name="Khokhlova E.V."/>
            <person name="Efimov B.A."/>
        </authorList>
    </citation>
    <scope>NUCLEOTIDE SEQUENCE [LARGE SCALE GENOMIC DNA]</scope>
    <source>
        <strain evidence="7 8">627</strain>
    </source>
</reference>
<gene>
    <name evidence="7" type="ORF">LG35_03885</name>
</gene>
<evidence type="ECO:0000313" key="8">
    <source>
        <dbReference type="Proteomes" id="UP000030889"/>
    </source>
</evidence>
<feature type="transmembrane region" description="Helical" evidence="5">
    <location>
        <begin position="241"/>
        <end position="264"/>
    </location>
</feature>
<proteinExistence type="predicted"/>
<protein>
    <recommendedName>
        <fullName evidence="6">Sodium/calcium exchanger membrane region domain-containing protein</fullName>
    </recommendedName>
</protein>
<dbReference type="Pfam" id="PF01699">
    <property type="entry name" value="Na_Ca_ex"/>
    <property type="match status" value="2"/>
</dbReference>
<keyword evidence="8" id="KW-1185">Reference proteome</keyword>
<name>A0ABR4YJG7_9BACT</name>
<evidence type="ECO:0000259" key="6">
    <source>
        <dbReference type="Pfam" id="PF01699"/>
    </source>
</evidence>